<reference evidence="3" key="1">
    <citation type="submission" date="2025-08" db="UniProtKB">
        <authorList>
            <consortium name="RefSeq"/>
        </authorList>
    </citation>
    <scope>IDENTIFICATION</scope>
</reference>
<gene>
    <name evidence="3" type="primary">LOC139353061</name>
</gene>
<dbReference type="GeneID" id="139353061"/>
<feature type="compositionally biased region" description="Polar residues" evidence="1">
    <location>
        <begin position="45"/>
        <end position="61"/>
    </location>
</feature>
<dbReference type="RefSeq" id="XP_070852357.1">
    <property type="nucleotide sequence ID" value="XM_070996256.1"/>
</dbReference>
<sequence>MTDCLPRPKTSVVVNSLSGRRGDVVTRRNRWNGDQIENLSQTGAETPAATCNNHPVEQSTPADRRHRGTLTQRPCRTAHLPAIPRPTHLDDASPMSNLPPVSHQSAVTPIWFNSMTGNLADHIVQDVGRLSFSRNLEIPLSNAVNLMGNARRNWLGLRLDFSTELR</sequence>
<dbReference type="Proteomes" id="UP001652628">
    <property type="component" value="Chromosome 3"/>
</dbReference>
<evidence type="ECO:0000313" key="2">
    <source>
        <dbReference type="Proteomes" id="UP001652628"/>
    </source>
</evidence>
<accession>A0ABM4TQX1</accession>
<evidence type="ECO:0000313" key="3">
    <source>
        <dbReference type="RefSeq" id="XP_070852357.1"/>
    </source>
</evidence>
<keyword evidence="2" id="KW-1185">Reference proteome</keyword>
<evidence type="ECO:0000256" key="1">
    <source>
        <dbReference type="SAM" id="MobiDB-lite"/>
    </source>
</evidence>
<name>A0ABM4TQX1_DROSZ</name>
<proteinExistence type="predicted"/>
<organism evidence="2 3">
    <name type="scientific">Drosophila suzukii</name>
    <name type="common">Spotted-wing drosophila fruit fly</name>
    <dbReference type="NCBI Taxonomy" id="28584"/>
    <lineage>
        <taxon>Eukaryota</taxon>
        <taxon>Metazoa</taxon>
        <taxon>Ecdysozoa</taxon>
        <taxon>Arthropoda</taxon>
        <taxon>Hexapoda</taxon>
        <taxon>Insecta</taxon>
        <taxon>Pterygota</taxon>
        <taxon>Neoptera</taxon>
        <taxon>Endopterygota</taxon>
        <taxon>Diptera</taxon>
        <taxon>Brachycera</taxon>
        <taxon>Muscomorpha</taxon>
        <taxon>Ephydroidea</taxon>
        <taxon>Drosophilidae</taxon>
        <taxon>Drosophila</taxon>
        <taxon>Sophophora</taxon>
    </lineage>
</organism>
<feature type="region of interest" description="Disordered" evidence="1">
    <location>
        <begin position="45"/>
        <end position="70"/>
    </location>
</feature>
<protein>
    <submittedName>
        <fullName evidence="3">Uncharacterized protein isoform X1</fullName>
    </submittedName>
</protein>